<evidence type="ECO:0000256" key="2">
    <source>
        <dbReference type="SAM" id="SignalP"/>
    </source>
</evidence>
<dbReference type="AlphaFoldDB" id="A0A1H3EJY9"/>
<dbReference type="RefSeq" id="WP_090412130.1">
    <property type="nucleotide sequence ID" value="NZ_FNOY01000008.1"/>
</dbReference>
<keyword evidence="1" id="KW-0175">Coiled coil</keyword>
<evidence type="ECO:0000256" key="1">
    <source>
        <dbReference type="SAM" id="Coils"/>
    </source>
</evidence>
<name>A0A1H3EJY9_9PROT</name>
<protein>
    <recommendedName>
        <fullName evidence="5">DUF3450 domain-containing protein</fullName>
    </recommendedName>
</protein>
<feature type="coiled-coil region" evidence="1">
    <location>
        <begin position="28"/>
        <end position="94"/>
    </location>
</feature>
<reference evidence="3 4" key="1">
    <citation type="submission" date="2016-10" db="EMBL/GenBank/DDBJ databases">
        <authorList>
            <person name="de Groot N.N."/>
        </authorList>
    </citation>
    <scope>NUCLEOTIDE SEQUENCE [LARGE SCALE GENOMIC DNA]</scope>
    <source>
        <strain evidence="3 4">Nm1</strain>
    </source>
</reference>
<evidence type="ECO:0000313" key="3">
    <source>
        <dbReference type="EMBL" id="SDX79076.1"/>
    </source>
</evidence>
<evidence type="ECO:0008006" key="5">
    <source>
        <dbReference type="Google" id="ProtNLM"/>
    </source>
</evidence>
<dbReference type="Proteomes" id="UP000198640">
    <property type="component" value="Unassembled WGS sequence"/>
</dbReference>
<evidence type="ECO:0000313" key="4">
    <source>
        <dbReference type="Proteomes" id="UP000198640"/>
    </source>
</evidence>
<feature type="chain" id="PRO_5011552876" description="DUF3450 domain-containing protein" evidence="2">
    <location>
        <begin position="26"/>
        <end position="253"/>
    </location>
</feature>
<dbReference type="EMBL" id="FNOY01000008">
    <property type="protein sequence ID" value="SDX79076.1"/>
    <property type="molecule type" value="Genomic_DNA"/>
</dbReference>
<dbReference type="Pfam" id="PF11932">
    <property type="entry name" value="DUF3450"/>
    <property type="match status" value="1"/>
</dbReference>
<gene>
    <name evidence="3" type="ORF">SAMN05421881_100862</name>
</gene>
<accession>A0A1H3EJY9</accession>
<feature type="signal peptide" evidence="2">
    <location>
        <begin position="1"/>
        <end position="25"/>
    </location>
</feature>
<keyword evidence="4" id="KW-1185">Reference proteome</keyword>
<sequence length="253" mass="28266">MIVNQATRGSYLLLLGLLTATPASAEKFDDLAQSLIRLRGEVEELQTQLDTEKQDHKSRMDALSSQMADLSIENRRQKLALEKMAQALEKLQAAKAAKLSSEEVLLPVVAASLENLRVVVADGLPFKTDERLAELDSLKTQLESGNLDPKRAANRIWAFIEDEIRLTRENGLYSQTIALNGKNVLAEVAKLGAMFIYFQTSENQVGMAQRKPGGWQFVELSDTAARQRINALFDSLKKQIRQGYFELPNPFES</sequence>
<keyword evidence="2" id="KW-0732">Signal</keyword>
<dbReference type="STRING" id="44576.SAMN05421881_100862"/>
<proteinExistence type="predicted"/>
<dbReference type="InterPro" id="IPR016866">
    <property type="entry name" value="UCP028069"/>
</dbReference>
<dbReference type="OrthoDB" id="6194650at2"/>
<organism evidence="3 4">
    <name type="scientific">Nitrosomonas halophila</name>
    <dbReference type="NCBI Taxonomy" id="44576"/>
    <lineage>
        <taxon>Bacteria</taxon>
        <taxon>Pseudomonadati</taxon>
        <taxon>Pseudomonadota</taxon>
        <taxon>Betaproteobacteria</taxon>
        <taxon>Nitrosomonadales</taxon>
        <taxon>Nitrosomonadaceae</taxon>
        <taxon>Nitrosomonas</taxon>
    </lineage>
</organism>